<reference evidence="1" key="1">
    <citation type="submission" date="2023-10" db="EMBL/GenBank/DDBJ databases">
        <authorList>
            <person name="Domelevo Entfellner J.-B."/>
        </authorList>
    </citation>
    <scope>NUCLEOTIDE SEQUENCE</scope>
</reference>
<dbReference type="EMBL" id="OY731405">
    <property type="protein sequence ID" value="CAJ1972756.1"/>
    <property type="molecule type" value="Genomic_DNA"/>
</dbReference>
<dbReference type="AlphaFoldDB" id="A0AA86VPI1"/>
<name>A0AA86VPI1_9FABA</name>
<protein>
    <submittedName>
        <fullName evidence="1">Uncharacterized protein</fullName>
    </submittedName>
</protein>
<evidence type="ECO:0000313" key="1">
    <source>
        <dbReference type="EMBL" id="CAJ1972756.1"/>
    </source>
</evidence>
<dbReference type="Gramene" id="rna-AYBTSS11_LOCUS24810">
    <property type="protein sequence ID" value="CAJ1972756.1"/>
    <property type="gene ID" value="gene-AYBTSS11_LOCUS24810"/>
</dbReference>
<feature type="non-terminal residue" evidence="1">
    <location>
        <position position="1"/>
    </location>
</feature>
<dbReference type="Proteomes" id="UP001189624">
    <property type="component" value="Chromosome 8"/>
</dbReference>
<accession>A0AA86VPI1</accession>
<keyword evidence="2" id="KW-1185">Reference proteome</keyword>
<proteinExistence type="predicted"/>
<sequence>SKESGIRWALLKCAGWILKIIRGDFVVQSVGRISEALDEFWLLLELFSLANPLSASFTALSGFYFSNISYLPSNPESKNNLGE</sequence>
<gene>
    <name evidence="1" type="ORF">AYBTSS11_LOCUS24810</name>
</gene>
<evidence type="ECO:0000313" key="2">
    <source>
        <dbReference type="Proteomes" id="UP001189624"/>
    </source>
</evidence>
<organism evidence="1 2">
    <name type="scientific">Sphenostylis stenocarpa</name>
    <dbReference type="NCBI Taxonomy" id="92480"/>
    <lineage>
        <taxon>Eukaryota</taxon>
        <taxon>Viridiplantae</taxon>
        <taxon>Streptophyta</taxon>
        <taxon>Embryophyta</taxon>
        <taxon>Tracheophyta</taxon>
        <taxon>Spermatophyta</taxon>
        <taxon>Magnoliopsida</taxon>
        <taxon>eudicotyledons</taxon>
        <taxon>Gunneridae</taxon>
        <taxon>Pentapetalae</taxon>
        <taxon>rosids</taxon>
        <taxon>fabids</taxon>
        <taxon>Fabales</taxon>
        <taxon>Fabaceae</taxon>
        <taxon>Papilionoideae</taxon>
        <taxon>50 kb inversion clade</taxon>
        <taxon>NPAAA clade</taxon>
        <taxon>indigoferoid/millettioid clade</taxon>
        <taxon>Phaseoleae</taxon>
        <taxon>Sphenostylis</taxon>
    </lineage>
</organism>